<feature type="transmembrane region" description="Helical" evidence="2">
    <location>
        <begin position="30"/>
        <end position="49"/>
    </location>
</feature>
<accession>A0A2W2HL40</accession>
<comment type="caution">
    <text evidence="3">The sequence shown here is derived from an EMBL/GenBank/DDBJ whole genome shotgun (WGS) entry which is preliminary data.</text>
</comment>
<dbReference type="Proteomes" id="UP000248544">
    <property type="component" value="Unassembled WGS sequence"/>
</dbReference>
<name>A0A2W2HL40_9ACTN</name>
<feature type="compositionally biased region" description="Basic and acidic residues" evidence="1">
    <location>
        <begin position="60"/>
        <end position="70"/>
    </location>
</feature>
<gene>
    <name evidence="3" type="ORF">C1I98_02755</name>
</gene>
<keyword evidence="2" id="KW-0812">Transmembrane</keyword>
<organism evidence="3 4">
    <name type="scientific">Spongiactinospora gelatinilytica</name>
    <dbReference type="NCBI Taxonomy" id="2666298"/>
    <lineage>
        <taxon>Bacteria</taxon>
        <taxon>Bacillati</taxon>
        <taxon>Actinomycetota</taxon>
        <taxon>Actinomycetes</taxon>
        <taxon>Streptosporangiales</taxon>
        <taxon>Streptosporangiaceae</taxon>
        <taxon>Spongiactinospora</taxon>
    </lineage>
</organism>
<protein>
    <submittedName>
        <fullName evidence="3">DUF4229 domain-containing protein</fullName>
    </submittedName>
</protein>
<evidence type="ECO:0000256" key="1">
    <source>
        <dbReference type="SAM" id="MobiDB-lite"/>
    </source>
</evidence>
<sequence>MRALLVYTASRLGLFAVAFCVLFLLGLRNWPLLLIISFVLSGLASYVLLSQQRDAVSARLTKEGTSRPAHDTPGQDGSYRSRPADRDDAEEKP</sequence>
<keyword evidence="2" id="KW-0472">Membrane</keyword>
<dbReference type="RefSeq" id="WP_111165462.1">
    <property type="nucleotide sequence ID" value="NZ_POUA01000011.1"/>
</dbReference>
<dbReference type="InterPro" id="IPR025323">
    <property type="entry name" value="DUF4229"/>
</dbReference>
<evidence type="ECO:0000256" key="2">
    <source>
        <dbReference type="SAM" id="Phobius"/>
    </source>
</evidence>
<reference evidence="3 4" key="1">
    <citation type="submission" date="2018-01" db="EMBL/GenBank/DDBJ databases">
        <title>Draft genome sequence of Sphaerisporangium sp. 7K107.</title>
        <authorList>
            <person name="Sahin N."/>
            <person name="Saygin H."/>
            <person name="Ay H."/>
        </authorList>
    </citation>
    <scope>NUCLEOTIDE SEQUENCE [LARGE SCALE GENOMIC DNA]</scope>
    <source>
        <strain evidence="3 4">7K107</strain>
    </source>
</reference>
<keyword evidence="2" id="KW-1133">Transmembrane helix</keyword>
<keyword evidence="4" id="KW-1185">Reference proteome</keyword>
<proteinExistence type="predicted"/>
<evidence type="ECO:0000313" key="4">
    <source>
        <dbReference type="Proteomes" id="UP000248544"/>
    </source>
</evidence>
<dbReference type="EMBL" id="POUA01000011">
    <property type="protein sequence ID" value="PZG55799.1"/>
    <property type="molecule type" value="Genomic_DNA"/>
</dbReference>
<dbReference type="Pfam" id="PF14012">
    <property type="entry name" value="DUF4229"/>
    <property type="match status" value="1"/>
</dbReference>
<dbReference type="AlphaFoldDB" id="A0A2W2HL40"/>
<feature type="region of interest" description="Disordered" evidence="1">
    <location>
        <begin position="59"/>
        <end position="93"/>
    </location>
</feature>
<feature type="compositionally biased region" description="Basic and acidic residues" evidence="1">
    <location>
        <begin position="82"/>
        <end position="93"/>
    </location>
</feature>
<evidence type="ECO:0000313" key="3">
    <source>
        <dbReference type="EMBL" id="PZG55799.1"/>
    </source>
</evidence>